<accession>A0ABW6BWX8</accession>
<proteinExistence type="predicted"/>
<keyword evidence="2" id="KW-1185">Reference proteome</keyword>
<organism evidence="1 2">
    <name type="scientific">Pontibacter toksunensis</name>
    <dbReference type="NCBI Taxonomy" id="1332631"/>
    <lineage>
        <taxon>Bacteria</taxon>
        <taxon>Pseudomonadati</taxon>
        <taxon>Bacteroidota</taxon>
        <taxon>Cytophagia</taxon>
        <taxon>Cytophagales</taxon>
        <taxon>Hymenobacteraceae</taxon>
        <taxon>Pontibacter</taxon>
    </lineage>
</organism>
<protein>
    <submittedName>
        <fullName evidence="1">Uncharacterized protein</fullName>
    </submittedName>
</protein>
<reference evidence="2" key="1">
    <citation type="journal article" date="2019" name="Int. J. Syst. Evol. Microbiol.">
        <title>The Global Catalogue of Microorganisms (GCM) 10K type strain sequencing project: providing services to taxonomists for standard genome sequencing and annotation.</title>
        <authorList>
            <consortium name="The Broad Institute Genomics Platform"/>
            <consortium name="The Broad Institute Genome Sequencing Center for Infectious Disease"/>
            <person name="Wu L."/>
            <person name="Ma J."/>
        </authorList>
    </citation>
    <scope>NUCLEOTIDE SEQUENCE [LARGE SCALE GENOMIC DNA]</scope>
    <source>
        <strain evidence="2">KCTC 23984</strain>
    </source>
</reference>
<name>A0ABW6BWX8_9BACT</name>
<gene>
    <name evidence="1" type="ORF">ACFS7Z_15885</name>
</gene>
<dbReference type="Proteomes" id="UP001597641">
    <property type="component" value="Unassembled WGS sequence"/>
</dbReference>
<comment type="caution">
    <text evidence="1">The sequence shown here is derived from an EMBL/GenBank/DDBJ whole genome shotgun (WGS) entry which is preliminary data.</text>
</comment>
<dbReference type="EMBL" id="JBHUOX010000012">
    <property type="protein sequence ID" value="MFD3001855.1"/>
    <property type="molecule type" value="Genomic_DNA"/>
</dbReference>
<evidence type="ECO:0000313" key="2">
    <source>
        <dbReference type="Proteomes" id="UP001597641"/>
    </source>
</evidence>
<evidence type="ECO:0000313" key="1">
    <source>
        <dbReference type="EMBL" id="MFD3001855.1"/>
    </source>
</evidence>
<sequence>MEFVDLRTGYLLTGFDDFESAYSATEQLCDKGFKVAYLNEASHVRDPEVRNFTRCFNEQDEKKYQNYHYILRDEAKTKAVESMKTALEVLEQKISRKAKFIMVVDTKK</sequence>
<dbReference type="RefSeq" id="WP_377486510.1">
    <property type="nucleotide sequence ID" value="NZ_JBHUOX010000012.1"/>
</dbReference>